<accession>A0AAI8V7J4</accession>
<evidence type="ECO:0000259" key="2">
    <source>
        <dbReference type="Pfam" id="PF17648"/>
    </source>
</evidence>
<dbReference type="AlphaFoldDB" id="A0AAI8V7J4"/>
<dbReference type="EMBL" id="CAUWAG010000003">
    <property type="protein sequence ID" value="CAJ2499768.1"/>
    <property type="molecule type" value="Genomic_DNA"/>
</dbReference>
<reference evidence="3" key="1">
    <citation type="submission" date="2023-10" db="EMBL/GenBank/DDBJ databases">
        <authorList>
            <person name="Hackl T."/>
        </authorList>
    </citation>
    <scope>NUCLEOTIDE SEQUENCE</scope>
</reference>
<protein>
    <submittedName>
        <fullName evidence="3">Uu.00g026210.m01.CDS01</fullName>
    </submittedName>
</protein>
<dbReference type="Pfam" id="PF17648">
    <property type="entry name" value="Luciferase"/>
    <property type="match status" value="1"/>
</dbReference>
<keyword evidence="1" id="KW-0472">Membrane</keyword>
<keyword evidence="1" id="KW-1133">Transmembrane helix</keyword>
<dbReference type="PANTHER" id="PTHR38695">
    <property type="entry name" value="AMINO ACID PERMEASE_ SLC12A DOMAIN-CONTAINING PROTEIN"/>
    <property type="match status" value="1"/>
</dbReference>
<evidence type="ECO:0000313" key="4">
    <source>
        <dbReference type="Proteomes" id="UP001295740"/>
    </source>
</evidence>
<feature type="transmembrane region" description="Helical" evidence="1">
    <location>
        <begin position="65"/>
        <end position="90"/>
    </location>
</feature>
<comment type="caution">
    <text evidence="3">The sequence shown here is derived from an EMBL/GenBank/DDBJ whole genome shotgun (WGS) entry which is preliminary data.</text>
</comment>
<evidence type="ECO:0000313" key="3">
    <source>
        <dbReference type="EMBL" id="CAJ2499768.1"/>
    </source>
</evidence>
<dbReference type="InterPro" id="IPR040841">
    <property type="entry name" value="Luciferase_dom"/>
</dbReference>
<sequence length="437" mass="49467">MVSNTLVTAFAVVGGLLYAGSKVSSALRVHMFLFSLMLSLVYRTYMMPFRVYLSLRRYFGRMSVLLLLTVFLSLVSFSTSLLAHACRNWFPSHSFLYLWLIGHEPTSFSTWEILLFGDVSQASIPSASQVLKRVWFEGPNVQPLGPVLYSSVFEMFFTSWFFTHVLVRFYFVLCVVDLLRYIYTDYEITFKDLGRGGSPPTFAGWYTARLRAIFANIDVMEPPRVSPLADPYRGRLNKLPKRDGKRPTILGVTPQRQTTDESAPNALQQVEAIMAEFEQTQGDDQIEVCPSFLEGGLMALRRRLIVPVVANGGPADIRASFNGPNEFGGEIFHGHRDGASHIVLHLSDVRVVLESGWGERHPFATEKWYWKLYWHTYLGIRRPVPIGLVNLYAPRDKGEMDIVRQLIQAAIYNETYGHMYPLDANTYPLPPAPAAAA</sequence>
<feature type="domain" description="Luciferase" evidence="2">
    <location>
        <begin position="328"/>
        <end position="410"/>
    </location>
</feature>
<gene>
    <name evidence="3" type="ORF">KHLLAP_LOCUS236</name>
</gene>
<feature type="transmembrane region" description="Helical" evidence="1">
    <location>
        <begin position="160"/>
        <end position="183"/>
    </location>
</feature>
<dbReference type="PANTHER" id="PTHR38695:SF1">
    <property type="entry name" value="AMINO ACID PERMEASE_ SLC12A DOMAIN-CONTAINING PROTEIN"/>
    <property type="match status" value="1"/>
</dbReference>
<proteinExistence type="predicted"/>
<evidence type="ECO:0000256" key="1">
    <source>
        <dbReference type="SAM" id="Phobius"/>
    </source>
</evidence>
<keyword evidence="1" id="KW-0812">Transmembrane</keyword>
<dbReference type="InterPro" id="IPR048273">
    <property type="entry name" value="Luciferase"/>
</dbReference>
<dbReference type="Proteomes" id="UP001295740">
    <property type="component" value="Unassembled WGS sequence"/>
</dbReference>
<keyword evidence="4" id="KW-1185">Reference proteome</keyword>
<organism evidence="3 4">
    <name type="scientific">Anthostomella pinea</name>
    <dbReference type="NCBI Taxonomy" id="933095"/>
    <lineage>
        <taxon>Eukaryota</taxon>
        <taxon>Fungi</taxon>
        <taxon>Dikarya</taxon>
        <taxon>Ascomycota</taxon>
        <taxon>Pezizomycotina</taxon>
        <taxon>Sordariomycetes</taxon>
        <taxon>Xylariomycetidae</taxon>
        <taxon>Xylariales</taxon>
        <taxon>Xylariaceae</taxon>
        <taxon>Anthostomella</taxon>
    </lineage>
</organism>
<feature type="transmembrane region" description="Helical" evidence="1">
    <location>
        <begin position="31"/>
        <end position="53"/>
    </location>
</feature>
<name>A0AAI8V7J4_9PEZI</name>